<dbReference type="GO" id="GO:0005634">
    <property type="term" value="C:nucleus"/>
    <property type="evidence" value="ECO:0007669"/>
    <property type="project" value="TreeGrafter"/>
</dbReference>
<dbReference type="PANTHER" id="PTHR14102">
    <property type="entry name" value="PAR-6-RELATED"/>
    <property type="match status" value="1"/>
</dbReference>
<feature type="region of interest" description="Disordered" evidence="1">
    <location>
        <begin position="524"/>
        <end position="551"/>
    </location>
</feature>
<dbReference type="GO" id="GO:0007098">
    <property type="term" value="P:centrosome cycle"/>
    <property type="evidence" value="ECO:0007669"/>
    <property type="project" value="TreeGrafter"/>
</dbReference>
<dbReference type="InterPro" id="IPR051741">
    <property type="entry name" value="PAR6_homolog"/>
</dbReference>
<protein>
    <recommendedName>
        <fullName evidence="2">PDZ domain-containing protein</fullName>
    </recommendedName>
</protein>
<dbReference type="SUPFAM" id="SSF50156">
    <property type="entry name" value="PDZ domain-like"/>
    <property type="match status" value="1"/>
</dbReference>
<feature type="compositionally biased region" description="Polar residues" evidence="1">
    <location>
        <begin position="1335"/>
        <end position="1358"/>
    </location>
</feature>
<dbReference type="Pfam" id="PF00595">
    <property type="entry name" value="PDZ"/>
    <property type="match status" value="1"/>
</dbReference>
<sequence>MSNDLHSRARQFESIKTIRSRSTLRDRLHENSRNLNDLLYGQSPFKKKDNPNSTSSSSHSFNSVSSPSSSIQSELSVDSNSKLSSKIDITFSSISPPTATNAKDSVPPSVLSSSDLLSKQQNVSCNSEKSMDINSNVRISTKTQRPSERTETKIQSGVDNSRNSSASISNNNIPPKNSNSLKYLNRTSEQNTKLHFVERTNEPSSSYVQDRIQALQHVKKDALSNRREVPKFDHSNVLNHNQFLPVDRNTKFVAKSSSKNNQFQCPSDSAIETESGSSFSSAVSRLVHPDNTVGVRNSELLLGNREINGNDVFSPENESWCVVTATRENDRNGNINAKSVPVIEGRNIIEANSSNVEDNIERELEEIIWTTVPIEGSRRVLKSNVTSRSRSSNSHCLLITPDLLVDDTAPDTTCQTMSELEKMIAKKYQQKRGASPHHRKQLHIIRRPQSVPAKGRAFYSPAAAASPVLTFTENKGLSLPSDTNANEPLYANTMGSCDVIQKPPRPNTRRYVKRNSKLNPEAIVNNSNSNGFQTYKRDSDKASVAATERTSRRDHIKNIQRLFEVSSKDVTIQTSNPDISKSFTDTKDQSSITLTKFESIPDVSPSTTPSPKTKDVNPHASNVEEDDDPNVQMDEIFSRPKTKFKKSKLKNILKHKKGKYHPSMEDLSNLNETKIHAKFKSMPNISNSHVDSEFCHSLSNRPNGKLSFSVVDIGDIDKLDDILTKNHFGNTEFDQFRKSKNKKSGAKSLDDMKKLFSSEPSLSFRRRTDNQFKGSTKFSSATTEYHTSLVTGIVNDDTLSDINPDIFDSDVAGSTDIGIFQSSDQLSTEQKKDSSLDVSNNSRLSFLHSACNTPEPRVIPEKIKTKTSSHIDLDKSEPSESFTIDTSQITALKSTSVTKIDLGSLNEESVDDISSISSLSSDQKSLQSRGFVFSDQPNAAVPEIKSSQNNESSSVLNITFSVDDQVSSCSSITQLESLKDKRKRLVKMDSVRSSCFGSSVDPQDQNLEKEIAGSEYDVEEQSMTLSIEPPSSFTQIETSLPDETETTVKGDTNTQKLKDESPLYATVQKPFKNKKINDQAIDSGEKTTKTVMTPVQVRSPSTESVPFSPPYATVRDCVDSLPLTCSPPYATIEDCLEETKSASSNKATDDSVSQPYATIKENQADGKNIADTSNKFGLSPTYATLEECKNNGGNEIVEDSVPAKSSQSMTSPLYAALEDCGKTECLATKPPINRISSPIYSTVAECSRQVNASCLKKADIDVESASSHYASVSEINAQRPVFQTSQTDGDTSSNVHHSPTTLPQSSSQFSLYQSIDQVRQDTDLDNYQKGDSGIQMESQSVSCDPNDDSNLSAATGGSENKEDLYAKVGNFRKKGAGVEVVSMTRSSSDEADLTLFSDDEHGGPPLPARRYKQDSTLKSSKGFSSSKSSLLNKMGAIKNSTKSKIKSFRKAVSLERGLDNVETIETPSKAEKLEKSKTKMRKAPSLKSLTALFGKKSKSKKEKTDQVLSVFDDSSERLASKGSTLSLSKKKLWSSAKSLETDNVEAPTMLRTIGKLLEINQDGNHIIELTKPPHGPIGFYIGRGTANYDYGIFVSRFSDVSLEKLFAGLMNVGDEILEINQRPVQDLSLDDAYELMAARNKLMLKVFPLSSRRDL</sequence>
<feature type="compositionally biased region" description="Low complexity" evidence="1">
    <location>
        <begin position="160"/>
        <end position="180"/>
    </location>
</feature>
<feature type="compositionally biased region" description="Basic and acidic residues" evidence="1">
    <location>
        <begin position="1"/>
        <end position="13"/>
    </location>
</feature>
<feature type="region of interest" description="Disordered" evidence="1">
    <location>
        <begin position="1395"/>
        <end position="1427"/>
    </location>
</feature>
<feature type="region of interest" description="Disordered" evidence="1">
    <location>
        <begin position="1324"/>
        <end position="1358"/>
    </location>
</feature>
<comment type="caution">
    <text evidence="3">The sequence shown here is derived from an EMBL/GenBank/DDBJ whole genome shotgun (WGS) entry which is preliminary data.</text>
</comment>
<proteinExistence type="predicted"/>
<accession>A0AAN8KAP1</accession>
<gene>
    <name evidence="3" type="ORF">SNE40_000548</name>
</gene>
<feature type="compositionally biased region" description="Polar residues" evidence="1">
    <location>
        <begin position="92"/>
        <end position="103"/>
    </location>
</feature>
<dbReference type="PROSITE" id="PS50106">
    <property type="entry name" value="PDZ"/>
    <property type="match status" value="1"/>
</dbReference>
<evidence type="ECO:0000256" key="1">
    <source>
        <dbReference type="SAM" id="MobiDB-lite"/>
    </source>
</evidence>
<feature type="compositionally biased region" description="Low complexity" evidence="1">
    <location>
        <begin position="104"/>
        <end position="118"/>
    </location>
</feature>
<dbReference type="Proteomes" id="UP001347796">
    <property type="component" value="Unassembled WGS sequence"/>
</dbReference>
<feature type="region of interest" description="Disordered" evidence="1">
    <location>
        <begin position="92"/>
        <end position="180"/>
    </location>
</feature>
<feature type="compositionally biased region" description="Polar residues" evidence="1">
    <location>
        <begin position="524"/>
        <end position="533"/>
    </location>
</feature>
<evidence type="ECO:0000313" key="3">
    <source>
        <dbReference type="EMBL" id="KAK6195030.1"/>
    </source>
</evidence>
<dbReference type="EMBL" id="JAZGQO010000001">
    <property type="protein sequence ID" value="KAK6195030.1"/>
    <property type="molecule type" value="Genomic_DNA"/>
</dbReference>
<reference evidence="3 4" key="1">
    <citation type="submission" date="2024-01" db="EMBL/GenBank/DDBJ databases">
        <title>The genome of the rayed Mediterranean limpet Patella caerulea (Linnaeus, 1758).</title>
        <authorList>
            <person name="Anh-Thu Weber A."/>
            <person name="Halstead-Nussloch G."/>
        </authorList>
    </citation>
    <scope>NUCLEOTIDE SEQUENCE [LARGE SCALE GENOMIC DNA]</scope>
    <source>
        <strain evidence="3">AATW-2023a</strain>
        <tissue evidence="3">Whole specimen</tissue>
    </source>
</reference>
<dbReference type="Gene3D" id="2.30.42.10">
    <property type="match status" value="1"/>
</dbReference>
<dbReference type="GO" id="GO:0016324">
    <property type="term" value="C:apical plasma membrane"/>
    <property type="evidence" value="ECO:0007669"/>
    <property type="project" value="TreeGrafter"/>
</dbReference>
<name>A0AAN8KAP1_PATCE</name>
<dbReference type="InterPro" id="IPR001478">
    <property type="entry name" value="PDZ"/>
</dbReference>
<feature type="compositionally biased region" description="Low complexity" evidence="1">
    <location>
        <begin position="1416"/>
        <end position="1427"/>
    </location>
</feature>
<feature type="region of interest" description="Disordered" evidence="1">
    <location>
        <begin position="594"/>
        <end position="631"/>
    </location>
</feature>
<dbReference type="GO" id="GO:0005938">
    <property type="term" value="C:cell cortex"/>
    <property type="evidence" value="ECO:0007669"/>
    <property type="project" value="TreeGrafter"/>
</dbReference>
<keyword evidence="4" id="KW-1185">Reference proteome</keyword>
<feature type="compositionally biased region" description="Low complexity" evidence="1">
    <location>
        <begin position="53"/>
        <end position="73"/>
    </location>
</feature>
<feature type="compositionally biased region" description="Polar residues" evidence="1">
    <location>
        <begin position="119"/>
        <end position="144"/>
    </location>
</feature>
<dbReference type="InterPro" id="IPR036034">
    <property type="entry name" value="PDZ_sf"/>
</dbReference>
<dbReference type="GO" id="GO:0060341">
    <property type="term" value="P:regulation of cellular localization"/>
    <property type="evidence" value="ECO:0007669"/>
    <property type="project" value="TreeGrafter"/>
</dbReference>
<organism evidence="3 4">
    <name type="scientific">Patella caerulea</name>
    <name type="common">Rayed Mediterranean limpet</name>
    <dbReference type="NCBI Taxonomy" id="87958"/>
    <lineage>
        <taxon>Eukaryota</taxon>
        <taxon>Metazoa</taxon>
        <taxon>Spiralia</taxon>
        <taxon>Lophotrochozoa</taxon>
        <taxon>Mollusca</taxon>
        <taxon>Gastropoda</taxon>
        <taxon>Patellogastropoda</taxon>
        <taxon>Patelloidea</taxon>
        <taxon>Patellidae</taxon>
        <taxon>Patella</taxon>
    </lineage>
</organism>
<feature type="region of interest" description="Disordered" evidence="1">
    <location>
        <begin position="1284"/>
        <end position="1308"/>
    </location>
</feature>
<dbReference type="GO" id="GO:0007163">
    <property type="term" value="P:establishment or maintenance of cell polarity"/>
    <property type="evidence" value="ECO:0007669"/>
    <property type="project" value="TreeGrafter"/>
</dbReference>
<evidence type="ECO:0000259" key="2">
    <source>
        <dbReference type="PROSITE" id="PS50106"/>
    </source>
</evidence>
<feature type="region of interest" description="Disordered" evidence="1">
    <location>
        <begin position="569"/>
        <end position="588"/>
    </location>
</feature>
<dbReference type="PANTHER" id="PTHR14102:SF12">
    <property type="entry name" value="CDNA SEQUENCE BC034090"/>
    <property type="match status" value="1"/>
</dbReference>
<evidence type="ECO:0000313" key="4">
    <source>
        <dbReference type="Proteomes" id="UP001347796"/>
    </source>
</evidence>
<feature type="domain" description="PDZ" evidence="2">
    <location>
        <begin position="1566"/>
        <end position="1636"/>
    </location>
</feature>
<feature type="region of interest" description="Disordered" evidence="1">
    <location>
        <begin position="1"/>
        <end position="73"/>
    </location>
</feature>
<feature type="compositionally biased region" description="Basic and acidic residues" evidence="1">
    <location>
        <begin position="23"/>
        <end position="32"/>
    </location>
</feature>